<reference evidence="2" key="1">
    <citation type="submission" date="2020-06" db="EMBL/GenBank/DDBJ databases">
        <authorList>
            <person name="Li T."/>
            <person name="Hu X."/>
            <person name="Zhang T."/>
            <person name="Song X."/>
            <person name="Zhang H."/>
            <person name="Dai N."/>
            <person name="Sheng W."/>
            <person name="Hou X."/>
            <person name="Wei L."/>
        </authorList>
    </citation>
    <scope>NUCLEOTIDE SEQUENCE</scope>
    <source>
        <strain evidence="2">G01</strain>
        <tissue evidence="2">Leaf</tissue>
    </source>
</reference>
<protein>
    <submittedName>
        <fullName evidence="2">L-ascorbate peroxidase 1, cytosolic</fullName>
    </submittedName>
</protein>
<dbReference type="Gene3D" id="1.10.420.10">
    <property type="entry name" value="Peroxidase, domain 2"/>
    <property type="match status" value="1"/>
</dbReference>
<accession>A0AAW2QPS4</accession>
<dbReference type="PANTHER" id="PTHR31356:SF59">
    <property type="entry name" value="L-ASCORBATE PEROXIDASE 1, CYTOSOLIC"/>
    <property type="match status" value="1"/>
</dbReference>
<dbReference type="InterPro" id="IPR044831">
    <property type="entry name" value="Ccp1-like"/>
</dbReference>
<dbReference type="SUPFAM" id="SSF48113">
    <property type="entry name" value="Heme-dependent peroxidases"/>
    <property type="match status" value="1"/>
</dbReference>
<dbReference type="GO" id="GO:0000302">
    <property type="term" value="P:response to reactive oxygen species"/>
    <property type="evidence" value="ECO:0007669"/>
    <property type="project" value="TreeGrafter"/>
</dbReference>
<dbReference type="EMBL" id="JACGWK010000002">
    <property type="protein sequence ID" value="KAL0369720.1"/>
    <property type="molecule type" value="Genomic_DNA"/>
</dbReference>
<proteinExistence type="predicted"/>
<dbReference type="AlphaFoldDB" id="A0AAW2QPS4"/>
<comment type="caution">
    <text evidence="2">The sequence shown here is derived from an EMBL/GenBank/DDBJ whole genome shotgun (WGS) entry which is preliminary data.</text>
</comment>
<sequence length="228" mass="25866">MVKNCPEGRGEMQEEAQRLHRLQALRSSHAMPCNTVCCYCRWHSAGMFDMSSKTGGPFGTMRLKAEQGHTASNGIEIAVRLLEPIKEHSPCFLMLTSISWLVLLLEDLKFHFTLEGRLVEFSSKPEALSLWPAYVDITGCDHLRDVFIKQMARANRILLYSLVATLWEDDTRSVQDMRDHGQNSYFTELLGGDKEGLMKLPSDKALLSDPVFRPLIEKYAVVCNLPPY</sequence>
<dbReference type="PRINTS" id="PR00459">
    <property type="entry name" value="ASPEROXIDASE"/>
</dbReference>
<evidence type="ECO:0000313" key="2">
    <source>
        <dbReference type="EMBL" id="KAL0369720.1"/>
    </source>
</evidence>
<gene>
    <name evidence="2" type="ORF">Sangu_0290100</name>
</gene>
<dbReference type="InterPro" id="IPR002207">
    <property type="entry name" value="Peroxidase_I"/>
</dbReference>
<name>A0AAW2QPS4_9LAMI</name>
<dbReference type="GO" id="GO:0034599">
    <property type="term" value="P:cellular response to oxidative stress"/>
    <property type="evidence" value="ECO:0007669"/>
    <property type="project" value="InterPro"/>
</dbReference>
<dbReference type="GO" id="GO:0042744">
    <property type="term" value="P:hydrogen peroxide catabolic process"/>
    <property type="evidence" value="ECO:0007669"/>
    <property type="project" value="TreeGrafter"/>
</dbReference>
<dbReference type="Gene3D" id="1.10.520.10">
    <property type="match status" value="1"/>
</dbReference>
<keyword evidence="2" id="KW-0575">Peroxidase</keyword>
<organism evidence="2">
    <name type="scientific">Sesamum angustifolium</name>
    <dbReference type="NCBI Taxonomy" id="2727405"/>
    <lineage>
        <taxon>Eukaryota</taxon>
        <taxon>Viridiplantae</taxon>
        <taxon>Streptophyta</taxon>
        <taxon>Embryophyta</taxon>
        <taxon>Tracheophyta</taxon>
        <taxon>Spermatophyta</taxon>
        <taxon>Magnoliopsida</taxon>
        <taxon>eudicotyledons</taxon>
        <taxon>Gunneridae</taxon>
        <taxon>Pentapetalae</taxon>
        <taxon>asterids</taxon>
        <taxon>lamiids</taxon>
        <taxon>Lamiales</taxon>
        <taxon>Pedaliaceae</taxon>
        <taxon>Sesamum</taxon>
    </lineage>
</organism>
<keyword evidence="1" id="KW-0560">Oxidoreductase</keyword>
<dbReference type="GO" id="GO:0004601">
    <property type="term" value="F:peroxidase activity"/>
    <property type="evidence" value="ECO:0007669"/>
    <property type="project" value="UniProtKB-KW"/>
</dbReference>
<evidence type="ECO:0000256" key="1">
    <source>
        <dbReference type="ARBA" id="ARBA00023002"/>
    </source>
</evidence>
<dbReference type="GO" id="GO:0020037">
    <property type="term" value="F:heme binding"/>
    <property type="evidence" value="ECO:0007669"/>
    <property type="project" value="InterPro"/>
</dbReference>
<dbReference type="GO" id="GO:0009507">
    <property type="term" value="C:chloroplast"/>
    <property type="evidence" value="ECO:0007669"/>
    <property type="project" value="TreeGrafter"/>
</dbReference>
<dbReference type="PANTHER" id="PTHR31356">
    <property type="entry name" value="THYLAKOID LUMENAL 29 KDA PROTEIN, CHLOROPLASTIC-RELATED"/>
    <property type="match status" value="1"/>
</dbReference>
<dbReference type="InterPro" id="IPR010255">
    <property type="entry name" value="Haem_peroxidase_sf"/>
</dbReference>
<reference evidence="2" key="2">
    <citation type="journal article" date="2024" name="Plant">
        <title>Genomic evolution and insights into agronomic trait innovations of Sesamum species.</title>
        <authorList>
            <person name="Miao H."/>
            <person name="Wang L."/>
            <person name="Qu L."/>
            <person name="Liu H."/>
            <person name="Sun Y."/>
            <person name="Le M."/>
            <person name="Wang Q."/>
            <person name="Wei S."/>
            <person name="Zheng Y."/>
            <person name="Lin W."/>
            <person name="Duan Y."/>
            <person name="Cao H."/>
            <person name="Xiong S."/>
            <person name="Wang X."/>
            <person name="Wei L."/>
            <person name="Li C."/>
            <person name="Ma Q."/>
            <person name="Ju M."/>
            <person name="Zhao R."/>
            <person name="Li G."/>
            <person name="Mu C."/>
            <person name="Tian Q."/>
            <person name="Mei H."/>
            <person name="Zhang T."/>
            <person name="Gao T."/>
            <person name="Zhang H."/>
        </authorList>
    </citation>
    <scope>NUCLEOTIDE SEQUENCE</scope>
    <source>
        <strain evidence="2">G01</strain>
    </source>
</reference>